<dbReference type="SUPFAM" id="SSF81273">
    <property type="entry name" value="H-NS histone-like proteins"/>
    <property type="match status" value="1"/>
</dbReference>
<keyword evidence="3" id="KW-0963">Cytoplasm</keyword>
<evidence type="ECO:0000256" key="3">
    <source>
        <dbReference type="ARBA" id="ARBA00022490"/>
    </source>
</evidence>
<dbReference type="EMBL" id="JAAQQR010000009">
    <property type="protein sequence ID" value="NID06512.1"/>
    <property type="molecule type" value="Genomic_DNA"/>
</dbReference>
<dbReference type="PANTHER" id="PTHR38097:SF2">
    <property type="entry name" value="DNA-BINDING PROTEIN STPA"/>
    <property type="match status" value="1"/>
</dbReference>
<protein>
    <submittedName>
        <fullName evidence="7">H-NS histone family protein</fullName>
    </submittedName>
</protein>
<comment type="similarity">
    <text evidence="2">Belongs to the histone-like protein H-NS family.</text>
</comment>
<dbReference type="Proteomes" id="UP001429601">
    <property type="component" value="Unassembled WGS sequence"/>
</dbReference>
<keyword evidence="5" id="KW-0175">Coiled coil</keyword>
<reference evidence="7 8" key="1">
    <citation type="journal article" date="2011" name="Curr. Microbiol.">
        <title>Luteibacter jiangsuensis sp. nov.: a methamidophos-degrading bacterium isolated from a methamidophos-manufacturing factory.</title>
        <authorList>
            <person name="Wang L."/>
            <person name="Wang G.L."/>
            <person name="Li S.P."/>
            <person name="Jiang J.D."/>
        </authorList>
    </citation>
    <scope>NUCLEOTIDE SEQUENCE [LARGE SCALE GENOMIC DNA]</scope>
    <source>
        <strain evidence="7 8">CGMCC 1.10133</strain>
    </source>
</reference>
<evidence type="ECO:0000256" key="2">
    <source>
        <dbReference type="ARBA" id="ARBA00010610"/>
    </source>
</evidence>
<evidence type="ECO:0000256" key="4">
    <source>
        <dbReference type="ARBA" id="ARBA00023125"/>
    </source>
</evidence>
<keyword evidence="8" id="KW-1185">Reference proteome</keyword>
<sequence length="110" mass="12209">MAVDIKNLNQNQLNELIAKAQARQNELRKEKVSKVREKINALLKAEGVTLDDVFGNRAPKARRAGATGTALAAKYRNPANPEQTWSGRGKRPNWFNDALKAGKKEKDLLA</sequence>
<dbReference type="InterPro" id="IPR027444">
    <property type="entry name" value="H-NS_C_dom"/>
</dbReference>
<feature type="domain" description="DNA-binding protein H-NS-like C-terminal" evidence="6">
    <location>
        <begin position="65"/>
        <end position="110"/>
    </location>
</feature>
<dbReference type="PANTHER" id="PTHR38097">
    <property type="match status" value="1"/>
</dbReference>
<comment type="subcellular location">
    <subcellularLocation>
        <location evidence="1">Cytoplasm</location>
        <location evidence="1">Nucleoid</location>
    </subcellularLocation>
</comment>
<gene>
    <name evidence="7" type="ORF">HBF26_16580</name>
</gene>
<evidence type="ECO:0000313" key="7">
    <source>
        <dbReference type="EMBL" id="NID06512.1"/>
    </source>
</evidence>
<evidence type="ECO:0000256" key="1">
    <source>
        <dbReference type="ARBA" id="ARBA00004453"/>
    </source>
</evidence>
<dbReference type="RefSeq" id="WP_167129000.1">
    <property type="nucleotide sequence ID" value="NZ_JAAQQR010000009.1"/>
</dbReference>
<accession>A0ABX0QAE9</accession>
<evidence type="ECO:0000313" key="8">
    <source>
        <dbReference type="Proteomes" id="UP001429601"/>
    </source>
</evidence>
<evidence type="ECO:0000256" key="5">
    <source>
        <dbReference type="SAM" id="Coils"/>
    </source>
</evidence>
<keyword evidence="4" id="KW-0238">DNA-binding</keyword>
<comment type="caution">
    <text evidence="7">The sequence shown here is derived from an EMBL/GenBank/DDBJ whole genome shotgun (WGS) entry which is preliminary data.</text>
</comment>
<evidence type="ECO:0000259" key="6">
    <source>
        <dbReference type="SMART" id="SM00528"/>
    </source>
</evidence>
<proteinExistence type="inferred from homology"/>
<dbReference type="InterPro" id="IPR037150">
    <property type="entry name" value="H-NS_C_dom_sf"/>
</dbReference>
<feature type="coiled-coil region" evidence="5">
    <location>
        <begin position="10"/>
        <end position="37"/>
    </location>
</feature>
<dbReference type="Pfam" id="PF00816">
    <property type="entry name" value="Histone_HNS"/>
    <property type="match status" value="1"/>
</dbReference>
<dbReference type="SMART" id="SM00528">
    <property type="entry name" value="HNS"/>
    <property type="match status" value="1"/>
</dbReference>
<dbReference type="Gene3D" id="4.10.430.10">
    <property type="entry name" value="Histone-like protein H-NS, C-terminal domain"/>
    <property type="match status" value="1"/>
</dbReference>
<name>A0ABX0QAE9_9GAMM</name>
<organism evidence="7 8">
    <name type="scientific">Luteibacter jiangsuensis</name>
    <dbReference type="NCBI Taxonomy" id="637577"/>
    <lineage>
        <taxon>Bacteria</taxon>
        <taxon>Pseudomonadati</taxon>
        <taxon>Pseudomonadota</taxon>
        <taxon>Gammaproteobacteria</taxon>
        <taxon>Lysobacterales</taxon>
        <taxon>Rhodanobacteraceae</taxon>
        <taxon>Luteibacter</taxon>
    </lineage>
</organism>